<keyword evidence="5" id="KW-1185">Reference proteome</keyword>
<proteinExistence type="predicted"/>
<feature type="compositionally biased region" description="Basic and acidic residues" evidence="1">
    <location>
        <begin position="152"/>
        <end position="163"/>
    </location>
</feature>
<organism evidence="4 5">
    <name type="scientific">Streptomyces niveus</name>
    <name type="common">Streptomyces spheroides</name>
    <dbReference type="NCBI Taxonomy" id="193462"/>
    <lineage>
        <taxon>Bacteria</taxon>
        <taxon>Bacillati</taxon>
        <taxon>Actinomycetota</taxon>
        <taxon>Actinomycetes</taxon>
        <taxon>Kitasatosporales</taxon>
        <taxon>Streptomycetaceae</taxon>
        <taxon>Streptomyces</taxon>
    </lineage>
</organism>
<dbReference type="Pfam" id="PF10756">
    <property type="entry name" value="bPH_6"/>
    <property type="match status" value="1"/>
</dbReference>
<dbReference type="InterPro" id="IPR019692">
    <property type="entry name" value="CFP-6_PH"/>
</dbReference>
<sequence>MTSPEQPSEPTYAERVFRSPAAIAGGALLLALGAWIGIDAVVRGHGRTPWLALAGLLLAVPIVVAFTIRPAVFANDDRLRIRNPFRTVVLPWASVADVRAGYSSEVFTQGGAKFQLWAVPVSLRKRKRAARRQSQSAHDDPHSRTSVSADVNDSRARTADADHTVAGLRDQAERCASRPEAQGDPQVRWAYEVLAPALAGLVVLVILLATG</sequence>
<protein>
    <submittedName>
        <fullName evidence="4">PH domain-containing protein</fullName>
    </submittedName>
</protein>
<dbReference type="GeneID" id="91344365"/>
<dbReference type="RefSeq" id="WP_069629427.1">
    <property type="nucleotide sequence ID" value="NZ_CP109389.1"/>
</dbReference>
<reference evidence="4" key="1">
    <citation type="submission" date="2022-10" db="EMBL/GenBank/DDBJ databases">
        <title>The complete genomes of actinobacterial strains from the NBC collection.</title>
        <authorList>
            <person name="Joergensen T.S."/>
            <person name="Alvarez Arevalo M."/>
            <person name="Sterndorff E.B."/>
            <person name="Faurdal D."/>
            <person name="Vuksanovic O."/>
            <person name="Mourched A.-S."/>
            <person name="Charusanti P."/>
            <person name="Shaw S."/>
            <person name="Blin K."/>
            <person name="Weber T."/>
        </authorList>
    </citation>
    <scope>NUCLEOTIDE SEQUENCE</scope>
    <source>
        <strain evidence="4">NBC_01432</strain>
    </source>
</reference>
<evidence type="ECO:0000256" key="2">
    <source>
        <dbReference type="SAM" id="Phobius"/>
    </source>
</evidence>
<evidence type="ECO:0000256" key="1">
    <source>
        <dbReference type="SAM" id="MobiDB-lite"/>
    </source>
</evidence>
<dbReference type="EMBL" id="CP109495">
    <property type="protein sequence ID" value="WUX52769.1"/>
    <property type="molecule type" value="Genomic_DNA"/>
</dbReference>
<feature type="domain" description="Low molecular weight protein antigen 6 PH" evidence="3">
    <location>
        <begin position="69"/>
        <end position="135"/>
    </location>
</feature>
<feature type="transmembrane region" description="Helical" evidence="2">
    <location>
        <begin position="189"/>
        <end position="209"/>
    </location>
</feature>
<evidence type="ECO:0000313" key="5">
    <source>
        <dbReference type="Proteomes" id="UP001432209"/>
    </source>
</evidence>
<evidence type="ECO:0000313" key="4">
    <source>
        <dbReference type="EMBL" id="WUX52769.1"/>
    </source>
</evidence>
<name>A0ABZ2A2Q2_STRNV</name>
<gene>
    <name evidence="4" type="ORF">OG442_15145</name>
</gene>
<feature type="transmembrane region" description="Helical" evidence="2">
    <location>
        <begin position="21"/>
        <end position="38"/>
    </location>
</feature>
<keyword evidence="2" id="KW-0812">Transmembrane</keyword>
<feature type="transmembrane region" description="Helical" evidence="2">
    <location>
        <begin position="50"/>
        <end position="72"/>
    </location>
</feature>
<keyword evidence="2" id="KW-0472">Membrane</keyword>
<keyword evidence="2" id="KW-1133">Transmembrane helix</keyword>
<feature type="region of interest" description="Disordered" evidence="1">
    <location>
        <begin position="129"/>
        <end position="181"/>
    </location>
</feature>
<evidence type="ECO:0000259" key="3">
    <source>
        <dbReference type="Pfam" id="PF10756"/>
    </source>
</evidence>
<dbReference type="Proteomes" id="UP001432209">
    <property type="component" value="Chromosome"/>
</dbReference>
<accession>A0ABZ2A2Q2</accession>